<comment type="subcellular location">
    <subcellularLocation>
        <location evidence="1">Membrane</location>
        <topology evidence="1">Multi-pass membrane protein</topology>
    </subcellularLocation>
</comment>
<dbReference type="GO" id="GO:0016020">
    <property type="term" value="C:membrane"/>
    <property type="evidence" value="ECO:0007669"/>
    <property type="project" value="UniProtKB-SubCell"/>
</dbReference>
<name>A0A4P6YWI5_9LACO</name>
<evidence type="ECO:0000256" key="2">
    <source>
        <dbReference type="ARBA" id="ARBA00022692"/>
    </source>
</evidence>
<dbReference type="OrthoDB" id="9255830at2"/>
<evidence type="ECO:0000313" key="5">
    <source>
        <dbReference type="EMBL" id="QBO37156.1"/>
    </source>
</evidence>
<proteinExistence type="predicted"/>
<keyword evidence="2" id="KW-0812">Transmembrane</keyword>
<keyword evidence="6" id="KW-1185">Reference proteome</keyword>
<dbReference type="AlphaFoldDB" id="A0A4P6YWI5"/>
<accession>A0A4P6YWI5</accession>
<protein>
    <submittedName>
        <fullName evidence="5">DUF697 domain-containing protein</fullName>
    </submittedName>
</protein>
<evidence type="ECO:0000313" key="6">
    <source>
        <dbReference type="Proteomes" id="UP000292886"/>
    </source>
</evidence>
<dbReference type="Proteomes" id="UP000292886">
    <property type="component" value="Chromosome"/>
</dbReference>
<dbReference type="RefSeq" id="WP_133364233.1">
    <property type="nucleotide sequence ID" value="NZ_CP037940.1"/>
</dbReference>
<dbReference type="InterPro" id="IPR021147">
    <property type="entry name" value="DUF697"/>
</dbReference>
<evidence type="ECO:0000256" key="3">
    <source>
        <dbReference type="ARBA" id="ARBA00022989"/>
    </source>
</evidence>
<keyword evidence="3" id="KW-1133">Transmembrane helix</keyword>
<evidence type="ECO:0000256" key="1">
    <source>
        <dbReference type="ARBA" id="ARBA00004141"/>
    </source>
</evidence>
<dbReference type="EMBL" id="CP037940">
    <property type="protein sequence ID" value="QBO37156.1"/>
    <property type="molecule type" value="Genomic_DNA"/>
</dbReference>
<organism evidence="5 6">
    <name type="scientific">Periweissella cryptocerci</name>
    <dbReference type="NCBI Taxonomy" id="2506420"/>
    <lineage>
        <taxon>Bacteria</taxon>
        <taxon>Bacillati</taxon>
        <taxon>Bacillota</taxon>
        <taxon>Bacilli</taxon>
        <taxon>Lactobacillales</taxon>
        <taxon>Lactobacillaceae</taxon>
        <taxon>Periweissella</taxon>
    </lineage>
</organism>
<sequence length="139" mass="14335">MPMTAVQQKQVGKIIHGSSIAAAGVGAAPIPFVDALPITALQINMIIQIGKVFDQYIAKSALMGITQALAVTAAGRGVVALVPVVGWGVNATVAGALTEALGWSVANSLADGVKPETIFNPQNVPALMRQVVQMAKHKR</sequence>
<gene>
    <name evidence="5" type="ORF">EQG49_12175</name>
</gene>
<evidence type="ECO:0000256" key="4">
    <source>
        <dbReference type="ARBA" id="ARBA00023136"/>
    </source>
</evidence>
<dbReference type="Pfam" id="PF05128">
    <property type="entry name" value="DUF697"/>
    <property type="match status" value="1"/>
</dbReference>
<reference evidence="6" key="1">
    <citation type="submission" date="2019-03" db="EMBL/GenBank/DDBJ databases">
        <title>Weissella sp. 26KH-42 Genome sequencing.</title>
        <authorList>
            <person name="Heo J."/>
            <person name="Kim S.-J."/>
            <person name="Kim J.-S."/>
            <person name="Hong S.-B."/>
            <person name="Kwon S.-W."/>
        </authorList>
    </citation>
    <scope>NUCLEOTIDE SEQUENCE [LARGE SCALE GENOMIC DNA]</scope>
    <source>
        <strain evidence="6">26KH-42</strain>
    </source>
</reference>
<keyword evidence="4" id="KW-0472">Membrane</keyword>
<dbReference type="KEGG" id="wei:EQG49_12175"/>